<dbReference type="Proteomes" id="UP000008963">
    <property type="component" value="Chromosome"/>
</dbReference>
<reference evidence="2" key="1">
    <citation type="journal article" date="2013" name="ISME J.">
        <title>A small predatory core genome in the divergent marine Bacteriovorax marinus SJ and the terrestrial Bdellovibrio bacteriovorus.</title>
        <authorList>
            <person name="Crossman L.C."/>
            <person name="Chen H."/>
            <person name="Cerdeno-Tarraga A.M."/>
            <person name="Brooks K."/>
            <person name="Quail M.A."/>
            <person name="Pineiro S.A."/>
            <person name="Hobley L."/>
            <person name="Sockett R.E."/>
            <person name="Bentley S.D."/>
            <person name="Parkhill J."/>
            <person name="Williams H.N."/>
            <person name="Stine O.C."/>
        </authorList>
    </citation>
    <scope>NUCLEOTIDE SEQUENCE [LARGE SCALE GENOMIC DNA]</scope>
    <source>
        <strain evidence="2">ATCC BAA-682 / DSM 15412 / SJ</strain>
    </source>
</reference>
<dbReference type="RefSeq" id="WP_014242899.1">
    <property type="nucleotide sequence ID" value="NC_016620.1"/>
</dbReference>
<proteinExistence type="predicted"/>
<accession>E1X2R5</accession>
<gene>
    <name evidence="1" type="ordered locus">BMS_0176</name>
</gene>
<dbReference type="KEGG" id="bmx:BMS_0176"/>
<sequence>MTFVFSFGFIFLFYKISIDATSGFYIHYANFMAARTYLTVENNSANIAGSDGFAFQQAQNVFNSYKPEVMVTGFNGGISVNDPSSTPNKLYVGTVVDYSVPFSFSNLIGGRDPVFYKSETFLGREPTRSECLARVCKVMQDLGADCNTHVTFFDNGC</sequence>
<dbReference type="AlphaFoldDB" id="E1X2R5"/>
<protein>
    <submittedName>
        <fullName evidence="1">Membrane protein</fullName>
    </submittedName>
</protein>
<dbReference type="HOGENOM" id="CLU_1675462_0_0_7"/>
<evidence type="ECO:0000313" key="2">
    <source>
        <dbReference type="Proteomes" id="UP000008963"/>
    </source>
</evidence>
<evidence type="ECO:0000313" key="1">
    <source>
        <dbReference type="EMBL" id="CBW25110.1"/>
    </source>
</evidence>
<dbReference type="STRING" id="862908.BMS_0176"/>
<dbReference type="EMBL" id="FQ312005">
    <property type="protein sequence ID" value="CBW25110.1"/>
    <property type="molecule type" value="Genomic_DNA"/>
</dbReference>
<organism evidence="1 2">
    <name type="scientific">Halobacteriovorax marinus (strain ATCC BAA-682 / DSM 15412 / SJ)</name>
    <name type="common">Bacteriovorax marinus</name>
    <dbReference type="NCBI Taxonomy" id="862908"/>
    <lineage>
        <taxon>Bacteria</taxon>
        <taxon>Pseudomonadati</taxon>
        <taxon>Bdellovibrionota</taxon>
        <taxon>Bacteriovoracia</taxon>
        <taxon>Bacteriovoracales</taxon>
        <taxon>Halobacteriovoraceae</taxon>
        <taxon>Halobacteriovorax</taxon>
    </lineage>
</organism>
<name>E1X2R5_HALMS</name>
<dbReference type="PATRIC" id="fig|862908.3.peg.170"/>
<dbReference type="OrthoDB" id="5293285at2"/>
<keyword evidence="2" id="KW-1185">Reference proteome</keyword>